<feature type="region of interest" description="Disordered" evidence="6">
    <location>
        <begin position="389"/>
        <end position="432"/>
    </location>
</feature>
<feature type="compositionally biased region" description="Basic residues" evidence="6">
    <location>
        <begin position="103"/>
        <end position="113"/>
    </location>
</feature>
<dbReference type="SMART" id="SM00353">
    <property type="entry name" value="HLH"/>
    <property type="match status" value="1"/>
</dbReference>
<dbReference type="InterPro" id="IPR036638">
    <property type="entry name" value="HLH_DNA-bd_sf"/>
</dbReference>
<dbReference type="PANTHER" id="PTHR11969">
    <property type="entry name" value="MAX DIMERIZATION, MAD"/>
    <property type="match status" value="1"/>
</dbReference>
<dbReference type="SUPFAM" id="SSF47459">
    <property type="entry name" value="HLH, helix-loop-helix DNA-binding domain"/>
    <property type="match status" value="1"/>
</dbReference>
<keyword evidence="9" id="KW-1185">Reference proteome</keyword>
<accession>A0A4P9X7V1</accession>
<evidence type="ECO:0000256" key="3">
    <source>
        <dbReference type="ARBA" id="ARBA00023125"/>
    </source>
</evidence>
<dbReference type="AlphaFoldDB" id="A0A4P9X7V1"/>
<gene>
    <name evidence="8" type="ORF">CXG81DRAFT_18863</name>
</gene>
<dbReference type="Gene3D" id="4.10.280.10">
    <property type="entry name" value="Helix-loop-helix DNA-binding domain"/>
    <property type="match status" value="1"/>
</dbReference>
<dbReference type="PROSITE" id="PS50888">
    <property type="entry name" value="BHLH"/>
    <property type="match status" value="1"/>
</dbReference>
<keyword evidence="3" id="KW-0238">DNA-binding</keyword>
<feature type="compositionally biased region" description="Low complexity" evidence="6">
    <location>
        <begin position="18"/>
        <end position="28"/>
    </location>
</feature>
<feature type="region of interest" description="Disordered" evidence="6">
    <location>
        <begin position="1"/>
        <end position="28"/>
    </location>
</feature>
<evidence type="ECO:0000313" key="9">
    <source>
        <dbReference type="Proteomes" id="UP000274922"/>
    </source>
</evidence>
<dbReference type="Proteomes" id="UP000274922">
    <property type="component" value="Unassembled WGS sequence"/>
</dbReference>
<dbReference type="PANTHER" id="PTHR11969:SF54">
    <property type="entry name" value="MAD-LIKE PROTEIN 1"/>
    <property type="match status" value="1"/>
</dbReference>
<organism evidence="8 9">
    <name type="scientific">Caulochytrium protostelioides</name>
    <dbReference type="NCBI Taxonomy" id="1555241"/>
    <lineage>
        <taxon>Eukaryota</taxon>
        <taxon>Fungi</taxon>
        <taxon>Fungi incertae sedis</taxon>
        <taxon>Chytridiomycota</taxon>
        <taxon>Chytridiomycota incertae sedis</taxon>
        <taxon>Chytridiomycetes</taxon>
        <taxon>Caulochytriales</taxon>
        <taxon>Caulochytriaceae</taxon>
        <taxon>Caulochytrium</taxon>
    </lineage>
</organism>
<evidence type="ECO:0000256" key="2">
    <source>
        <dbReference type="ARBA" id="ARBA00023015"/>
    </source>
</evidence>
<keyword evidence="5" id="KW-0539">Nucleus</keyword>
<proteinExistence type="predicted"/>
<dbReference type="EMBL" id="ML014176">
    <property type="protein sequence ID" value="RKP01336.1"/>
    <property type="molecule type" value="Genomic_DNA"/>
</dbReference>
<dbReference type="GO" id="GO:0046983">
    <property type="term" value="F:protein dimerization activity"/>
    <property type="evidence" value="ECO:0007669"/>
    <property type="project" value="InterPro"/>
</dbReference>
<protein>
    <recommendedName>
        <fullName evidence="7">BHLH domain-containing protein</fullName>
    </recommendedName>
</protein>
<feature type="compositionally biased region" description="Polar residues" evidence="6">
    <location>
        <begin position="466"/>
        <end position="476"/>
    </location>
</feature>
<feature type="compositionally biased region" description="Low complexity" evidence="6">
    <location>
        <begin position="77"/>
        <end position="86"/>
    </location>
</feature>
<dbReference type="GO" id="GO:0000978">
    <property type="term" value="F:RNA polymerase II cis-regulatory region sequence-specific DNA binding"/>
    <property type="evidence" value="ECO:0007669"/>
    <property type="project" value="TreeGrafter"/>
</dbReference>
<reference evidence="9" key="1">
    <citation type="journal article" date="2018" name="Nat. Microbiol.">
        <title>Leveraging single-cell genomics to expand the fungal tree of life.</title>
        <authorList>
            <person name="Ahrendt S.R."/>
            <person name="Quandt C.A."/>
            <person name="Ciobanu D."/>
            <person name="Clum A."/>
            <person name="Salamov A."/>
            <person name="Andreopoulos B."/>
            <person name="Cheng J.F."/>
            <person name="Woyke T."/>
            <person name="Pelin A."/>
            <person name="Henrissat B."/>
            <person name="Reynolds N.K."/>
            <person name="Benny G.L."/>
            <person name="Smith M.E."/>
            <person name="James T.Y."/>
            <person name="Grigoriev I.V."/>
        </authorList>
    </citation>
    <scope>NUCLEOTIDE SEQUENCE [LARGE SCALE GENOMIC DNA]</scope>
    <source>
        <strain evidence="9">ATCC 52028</strain>
    </source>
</reference>
<dbReference type="GO" id="GO:0000981">
    <property type="term" value="F:DNA-binding transcription factor activity, RNA polymerase II-specific"/>
    <property type="evidence" value="ECO:0007669"/>
    <property type="project" value="TreeGrafter"/>
</dbReference>
<feature type="domain" description="BHLH" evidence="7">
    <location>
        <begin position="111"/>
        <end position="163"/>
    </location>
</feature>
<evidence type="ECO:0000256" key="5">
    <source>
        <dbReference type="ARBA" id="ARBA00023242"/>
    </source>
</evidence>
<feature type="region of interest" description="Disordered" evidence="6">
    <location>
        <begin position="179"/>
        <end position="204"/>
    </location>
</feature>
<dbReference type="InterPro" id="IPR011598">
    <property type="entry name" value="bHLH_dom"/>
</dbReference>
<feature type="region of interest" description="Disordered" evidence="6">
    <location>
        <begin position="75"/>
        <end position="113"/>
    </location>
</feature>
<sequence length="643" mass="66663">MAYQALPLPPPGPGGHLPGHMPGHLPAHLPGHQPGHHVDVHGLSHALHPSLGLPGLDDAAMADASDRCTVVGMTPLSTTPSDCPSRSPSPPLGVMPRTGGKPRGPRSRSKALRQNHNALERLRRSHQREQIEALRQCLPVSEYEQRTSTITIVQAAAAYIGQLQHRIARLEQQLGLERLDSPPLMPTGTPAHDGSLASSSSPRDMDVVTNAHGGGGGGDLTPVMPPIQRTTSLESLLWRSAKRRHHSETLRARPASPQARVPKQEAAETVMTPLTSADDGLATPAVSAYTRPDPFEAFALVPCPSPIAAVSGRARVPQPATASSLAPAQALESAPVLACANLQELFGFSFDAASATTTMTTTIDASGMLVDAAAATGHGAMHAAVLSAPAGRGSWGPAPISPDSLHSPRSTPRDGAPGTGSRRRRRRSSLSLTQTTAMLVEATCAPTPQTPNRMSVRLFNEQTLTLDVTSDPASSDSDAERPGTGGAGRVRRLSRCTLVATPRGVSPGGFDAHRLSGLMMRPAGDRVASALETMLENQVAHTAAISTAARIAHENAAASSLMFPFYTDCRKSTMPFTVPAMTTAETATAAAVGDKSGELGPSQGTTSHAIAAAADGAMATTTTAMLALSDLSSQLAALLAPSG</sequence>
<dbReference type="Pfam" id="PF00010">
    <property type="entry name" value="HLH"/>
    <property type="match status" value="1"/>
</dbReference>
<keyword evidence="2" id="KW-0805">Transcription regulation</keyword>
<feature type="region of interest" description="Disordered" evidence="6">
    <location>
        <begin position="466"/>
        <end position="488"/>
    </location>
</feature>
<dbReference type="GO" id="GO:0005634">
    <property type="term" value="C:nucleus"/>
    <property type="evidence" value="ECO:0007669"/>
    <property type="project" value="UniProtKB-SubCell"/>
</dbReference>
<evidence type="ECO:0000256" key="4">
    <source>
        <dbReference type="ARBA" id="ARBA00023163"/>
    </source>
</evidence>
<evidence type="ECO:0000313" key="8">
    <source>
        <dbReference type="EMBL" id="RKP01336.1"/>
    </source>
</evidence>
<feature type="region of interest" description="Disordered" evidence="6">
    <location>
        <begin position="244"/>
        <end position="263"/>
    </location>
</feature>
<evidence type="ECO:0000256" key="1">
    <source>
        <dbReference type="ARBA" id="ARBA00004123"/>
    </source>
</evidence>
<comment type="subcellular location">
    <subcellularLocation>
        <location evidence="1">Nucleus</location>
    </subcellularLocation>
</comment>
<name>A0A4P9X7V1_9FUNG</name>
<evidence type="ECO:0000256" key="6">
    <source>
        <dbReference type="SAM" id="MobiDB-lite"/>
    </source>
</evidence>
<evidence type="ECO:0000259" key="7">
    <source>
        <dbReference type="PROSITE" id="PS50888"/>
    </source>
</evidence>
<dbReference type="STRING" id="1555241.A0A4P9X7V1"/>
<keyword evidence="4" id="KW-0804">Transcription</keyword>